<sequence>MIPLLIFAAGAAALEIKRLANRPQGAEQTEALLERERHLHQVLQELREELEKEREEHAAAAAKGVELQQQTEQLTDQKKVLEEIQKELNCENAELRQRAEALADSAEMLLSEKHNVQNELESLQAEGEADAAKRRKQEEELRQDVAEALEGFGAGELDAEGLLAELRYLGIDVECSAEQLTLLSRTGYSTSEGEQTPDWRQSARLLCGNSEQITKLISSGTSAPPTSIDRAASAMRVLSMTPREASVGTPRLGLTGGISSAAVAALTPRFFAAREPQGPSKEATTHARIEQLKENLRPAAYNVDAQALHFTKTAKAAPGNRPPAVPKLGLNVALGNSSIPTGEPASLASYAFPSDVESAHPSTDIIHRP</sequence>
<feature type="coiled-coil region" evidence="1">
    <location>
        <begin position="33"/>
        <end position="142"/>
    </location>
</feature>
<accession>A0ABP1G9Q4</accession>
<gene>
    <name evidence="2" type="primary">g11120</name>
    <name evidence="2" type="ORF">VP750_LOCUS9961</name>
</gene>
<protein>
    <submittedName>
        <fullName evidence="2">G11120 protein</fullName>
    </submittedName>
</protein>
<proteinExistence type="predicted"/>
<keyword evidence="1" id="KW-0175">Coiled coil</keyword>
<reference evidence="2 3" key="1">
    <citation type="submission" date="2024-06" db="EMBL/GenBank/DDBJ databases">
        <authorList>
            <person name="Kraege A."/>
            <person name="Thomma B."/>
        </authorList>
    </citation>
    <scope>NUCLEOTIDE SEQUENCE [LARGE SCALE GENOMIC DNA]</scope>
</reference>
<comment type="caution">
    <text evidence="2">The sequence shown here is derived from an EMBL/GenBank/DDBJ whole genome shotgun (WGS) entry which is preliminary data.</text>
</comment>
<evidence type="ECO:0000256" key="1">
    <source>
        <dbReference type="SAM" id="Coils"/>
    </source>
</evidence>
<dbReference type="Proteomes" id="UP001497392">
    <property type="component" value="Unassembled WGS sequence"/>
</dbReference>
<organism evidence="2 3">
    <name type="scientific">Coccomyxa viridis</name>
    <dbReference type="NCBI Taxonomy" id="1274662"/>
    <lineage>
        <taxon>Eukaryota</taxon>
        <taxon>Viridiplantae</taxon>
        <taxon>Chlorophyta</taxon>
        <taxon>core chlorophytes</taxon>
        <taxon>Trebouxiophyceae</taxon>
        <taxon>Trebouxiophyceae incertae sedis</taxon>
        <taxon>Coccomyxaceae</taxon>
        <taxon>Coccomyxa</taxon>
    </lineage>
</organism>
<name>A0ABP1G9Q4_9CHLO</name>
<evidence type="ECO:0000313" key="2">
    <source>
        <dbReference type="EMBL" id="CAL5228055.1"/>
    </source>
</evidence>
<dbReference type="EMBL" id="CAXHTA020000017">
    <property type="protein sequence ID" value="CAL5228055.1"/>
    <property type="molecule type" value="Genomic_DNA"/>
</dbReference>
<keyword evidence="3" id="KW-1185">Reference proteome</keyword>
<evidence type="ECO:0000313" key="3">
    <source>
        <dbReference type="Proteomes" id="UP001497392"/>
    </source>
</evidence>